<feature type="region of interest" description="Disordered" evidence="1">
    <location>
        <begin position="486"/>
        <end position="505"/>
    </location>
</feature>
<accession>A0ABW4M0B7</accession>
<name>A0ABW4M0B7_9HYPH</name>
<protein>
    <submittedName>
        <fullName evidence="3">TniQ family protein</fullName>
    </submittedName>
</protein>
<dbReference type="Proteomes" id="UP001597322">
    <property type="component" value="Unassembled WGS sequence"/>
</dbReference>
<sequence length="611" mass="67993">MVLPVTLEYHADETAIDFVARLAAANGFSSLRSFLGHTDVTARAIEQGDADALALVTEWSGVSVSRLQTLAVVASGAGETWRMGHATLSKEMRLGRRHRLCARCVMEDRERRSGRHVSRAYRRAWWSVRGIEGCHLHDCALLEVSVGSEDDVHDFPRFVEANLAQIEAAGAAPLPSRQPMLDRYLRDRVFLGAGTSFLDALHVHVAAEFSRYLGDVLALHQVREWMSEDTDLREWGFCLAMKGENEIRRAIAQVIDRDRPMAKYVGQVLGPMAHWLRRNLSKDAYQPIVDLMQDILVRNMPFGEGQTILKPVEVRYLHSVTSAHAEYGLTHNRIRALLKANDPDFRDGFSDACTYFDAAVLRPILLAARETVNSREAGDLLGVSEEMVHGLLSVGILTQVERRADGERAFARIEMRAVDALIQSLANRSAVAVCTNGFTSLASAASVFRQPFKQLVGMVLDGSVEAFIEHGDRPIFERVYLASPTPSSEEARKEQRKGSPFAGGDGDLMRLKEAELALGTTTITVAELIRRGYLTVKTVRRDTGRVVKFIERTSLEDFKVTHASLSEIAKSRQGYRAAIKAELDSAGVAPIFEPEGFIARFYRRTDLTRSR</sequence>
<proteinExistence type="predicted"/>
<evidence type="ECO:0000313" key="3">
    <source>
        <dbReference type="EMBL" id="MFD1744477.1"/>
    </source>
</evidence>
<dbReference type="RefSeq" id="WP_377396495.1">
    <property type="nucleotide sequence ID" value="NZ_JBHUEQ010000003.1"/>
</dbReference>
<dbReference type="EMBL" id="JBHUEQ010000003">
    <property type="protein sequence ID" value="MFD1744477.1"/>
    <property type="molecule type" value="Genomic_DNA"/>
</dbReference>
<gene>
    <name evidence="3" type="ORF">ACFSE1_03290</name>
</gene>
<evidence type="ECO:0000313" key="4">
    <source>
        <dbReference type="Proteomes" id="UP001597322"/>
    </source>
</evidence>
<reference evidence="4" key="1">
    <citation type="journal article" date="2019" name="Int. J. Syst. Evol. Microbiol.">
        <title>The Global Catalogue of Microorganisms (GCM) 10K type strain sequencing project: providing services to taxonomists for standard genome sequencing and annotation.</title>
        <authorList>
            <consortium name="The Broad Institute Genomics Platform"/>
            <consortium name="The Broad Institute Genome Sequencing Center for Infectious Disease"/>
            <person name="Wu L."/>
            <person name="Ma J."/>
        </authorList>
    </citation>
    <scope>NUCLEOTIDE SEQUENCE [LARGE SCALE GENOMIC DNA]</scope>
    <source>
        <strain evidence="4">CG52</strain>
    </source>
</reference>
<organism evidence="3 4">
    <name type="scientific">Rhizobium helianthi</name>
    <dbReference type="NCBI Taxonomy" id="1132695"/>
    <lineage>
        <taxon>Bacteria</taxon>
        <taxon>Pseudomonadati</taxon>
        <taxon>Pseudomonadota</taxon>
        <taxon>Alphaproteobacteria</taxon>
        <taxon>Hyphomicrobiales</taxon>
        <taxon>Rhizobiaceae</taxon>
        <taxon>Rhizobium/Agrobacterium group</taxon>
        <taxon>Rhizobium</taxon>
    </lineage>
</organism>
<keyword evidence="4" id="KW-1185">Reference proteome</keyword>
<dbReference type="Pfam" id="PF06527">
    <property type="entry name" value="TniQ"/>
    <property type="match status" value="1"/>
</dbReference>
<evidence type="ECO:0000256" key="1">
    <source>
        <dbReference type="SAM" id="MobiDB-lite"/>
    </source>
</evidence>
<evidence type="ECO:0000259" key="2">
    <source>
        <dbReference type="Pfam" id="PF06527"/>
    </source>
</evidence>
<feature type="domain" description="TniQ" evidence="2">
    <location>
        <begin position="4"/>
        <end position="141"/>
    </location>
</feature>
<dbReference type="InterPro" id="IPR009492">
    <property type="entry name" value="TniQ"/>
</dbReference>
<comment type="caution">
    <text evidence="3">The sequence shown here is derived from an EMBL/GenBank/DDBJ whole genome shotgun (WGS) entry which is preliminary data.</text>
</comment>